<dbReference type="SMART" id="SM00065">
    <property type="entry name" value="GAF"/>
    <property type="match status" value="5"/>
</dbReference>
<dbReference type="SMART" id="SM00304">
    <property type="entry name" value="HAMP"/>
    <property type="match status" value="1"/>
</dbReference>
<dbReference type="PROSITE" id="PS50885">
    <property type="entry name" value="HAMP"/>
    <property type="match status" value="1"/>
</dbReference>
<keyword evidence="2" id="KW-0472">Membrane</keyword>
<sequence length="1423" mass="159948">MKIRAFYLVLIAILLGVIVAIAEASFRSYTEIQRYREVIATGEIATSRALLEPLRDEFIHEDWNTVSAILTDLLSITRSQQIVIIEPDGSIPVRVYTQLDLQPPPLPFIEKSLKNPEWVVWDAEKDIAWIGVSFIPSLSSPPVVLARQVNRSRSLGMLRATHQRNLMLSLLTSLFIGAVIYALVRIIGTKPLERLEALTASIQQGDWGKRAPSLPLYELDRLGKVFNQMLDRIQIQHEQLTQINQNLELAIQASVASLQEANEQLRHRASQLESLNALTGIAASSLNLQELSDKAIEWIVELFDARMGWIEIFEVSRLYKVPEELKHFLVQNESTLENLRYQSGLTPDWSQLPPEHPLHALIEPLARYGVASTMSALIPSQDEIIGRVVISHPQANYWREQDLAILQIAAAHLGQVAQRIRYDEQIIESNRLLSLLIEYTRTISRQLHTPQIYRTILTEAINLTHADAGALLEQRNGEWVCLSHWGISHLSAQTLLPTLFEGKHLFEHIPSGGYTDINFTPPEDTPLALFRRANLWNVNPNPGQPVLLICLYPENTRLPSAVLDVMQAFARHTATVLENVHLFEAEREQRAIATAMRDVAEALTSTLDLDQVFDRILLHLEKILDHDAANIMMLEGETLVMVRNRGISTGYLSPRPNWRSPLATFRTLQEVARSAKALAIPDTQHDPRWISLPTSGWIRSFASAPILLHDQVIGFINVGSKRKGQFDQKTAVLLQSFATQASIAIENAQLYTRAQQTLMENSTLFRALEPLFSAGDSLDEILEKIVQTVVREFSQSHCSILLVNEDHTHLMLAREAGMITLGQHHLPLNGKGLTVACFRSGQMVYAPDVKAEAQYYEAIPAIQSELVLPLIARGEAIGVLNLESPHLDAFDERARRLLQVFADRAALVISNALLHEKTSRYAQQMTLLNEIIQISLSHTRFDEMLSAIVERVAALVSADGCYITRFDEETLKVIPVVAYGPGSEDYVKISPEPGEPNLTLSLMKMGKPIAIEDILNTPYISRSVAETFPVRSLLGIPLIIENQKFGAILFGKAPVYRWSTAQIALAEQAASQIALILARIQSQTLAEQQAADSEKLRRATAALTATLDKQELSQIILEHLETLFECDCSILFLIENEEMKPVAYRNIPEGEDILNQTYPIQDALFQEILQTAQPVLLKDAQADPRFENWGGPYQIRSWMGVPIFAGERILGTIAVGRFKIRPFTHREQLLAQVYANQAGMALQNAMLHAYQQVLAITDPLTNLYNRRGFFELARHEMERSRRFGSPLVVVMADIDHFKRVNDTYGHSVGDEVLQELAQRLRETLREADLICRYGGEEFCLLLPESDLQSGYSAAERVRLAVAEKSFCIEELELPITISLGMTRLASPQQTLEELIEQADQALLHAKAFGRNRVEIWQKSLLPS</sequence>
<dbReference type="SUPFAM" id="SSF55073">
    <property type="entry name" value="Nucleotide cyclase"/>
    <property type="match status" value="1"/>
</dbReference>
<dbReference type="FunFam" id="3.30.70.270:FF:000001">
    <property type="entry name" value="Diguanylate cyclase domain protein"/>
    <property type="match status" value="1"/>
</dbReference>
<dbReference type="InterPro" id="IPR050469">
    <property type="entry name" value="Diguanylate_Cyclase"/>
</dbReference>
<dbReference type="InterPro" id="IPR000160">
    <property type="entry name" value="GGDEF_dom"/>
</dbReference>
<dbReference type="Pfam" id="PF00672">
    <property type="entry name" value="HAMP"/>
    <property type="match status" value="1"/>
</dbReference>
<dbReference type="eggNOG" id="COG2203">
    <property type="taxonomic scope" value="Bacteria"/>
</dbReference>
<dbReference type="Proteomes" id="UP000008922">
    <property type="component" value="Chromosome"/>
</dbReference>
<dbReference type="eggNOG" id="COG3850">
    <property type="taxonomic scope" value="Bacteria"/>
</dbReference>
<feature type="domain" description="HAMP" evidence="3">
    <location>
        <begin position="189"/>
        <end position="238"/>
    </location>
</feature>
<evidence type="ECO:0000256" key="2">
    <source>
        <dbReference type="SAM" id="Phobius"/>
    </source>
</evidence>
<dbReference type="GO" id="GO:0052621">
    <property type="term" value="F:diguanylate cyclase activity"/>
    <property type="evidence" value="ECO:0007669"/>
    <property type="project" value="TreeGrafter"/>
</dbReference>
<dbReference type="PANTHER" id="PTHR45138">
    <property type="entry name" value="REGULATORY COMPONENTS OF SENSORY TRANSDUCTION SYSTEM"/>
    <property type="match status" value="1"/>
</dbReference>
<dbReference type="PANTHER" id="PTHR45138:SF9">
    <property type="entry name" value="DIGUANYLATE CYCLASE DGCM-RELATED"/>
    <property type="match status" value="1"/>
</dbReference>
<evidence type="ECO:0000256" key="1">
    <source>
        <dbReference type="SAM" id="Coils"/>
    </source>
</evidence>
<dbReference type="Pfam" id="PF13185">
    <property type="entry name" value="GAF_2"/>
    <property type="match status" value="3"/>
</dbReference>
<dbReference type="OrthoDB" id="9783388at2"/>
<dbReference type="RefSeq" id="WP_013559284.1">
    <property type="nucleotide sequence ID" value="NC_014960.1"/>
</dbReference>
<protein>
    <recommendedName>
        <fullName evidence="7">Diguanylate cyclase</fullName>
    </recommendedName>
</protein>
<proteinExistence type="predicted"/>
<evidence type="ECO:0000313" key="5">
    <source>
        <dbReference type="EMBL" id="BAJ62892.1"/>
    </source>
</evidence>
<dbReference type="InterPro" id="IPR029016">
    <property type="entry name" value="GAF-like_dom_sf"/>
</dbReference>
<evidence type="ECO:0008006" key="7">
    <source>
        <dbReference type="Google" id="ProtNLM"/>
    </source>
</evidence>
<dbReference type="InterPro" id="IPR029787">
    <property type="entry name" value="Nucleotide_cyclase"/>
</dbReference>
<dbReference type="InterPro" id="IPR043128">
    <property type="entry name" value="Rev_trsase/Diguanyl_cyclase"/>
</dbReference>
<dbReference type="HOGENOM" id="CLU_252921_0_0_0"/>
<dbReference type="Gene3D" id="3.30.450.40">
    <property type="match status" value="5"/>
</dbReference>
<dbReference type="GO" id="GO:0016020">
    <property type="term" value="C:membrane"/>
    <property type="evidence" value="ECO:0007669"/>
    <property type="project" value="InterPro"/>
</dbReference>
<feature type="coiled-coil region" evidence="1">
    <location>
        <begin position="230"/>
        <end position="278"/>
    </location>
</feature>
<keyword evidence="2" id="KW-0812">Transmembrane</keyword>
<dbReference type="Gene3D" id="3.30.70.270">
    <property type="match status" value="1"/>
</dbReference>
<dbReference type="CDD" id="cd06225">
    <property type="entry name" value="HAMP"/>
    <property type="match status" value="1"/>
</dbReference>
<evidence type="ECO:0000313" key="6">
    <source>
        <dbReference type="Proteomes" id="UP000008922"/>
    </source>
</evidence>
<reference evidence="5 6" key="1">
    <citation type="submission" date="2010-12" db="EMBL/GenBank/DDBJ databases">
        <title>Whole genome sequence of Anaerolinea thermophila UNI-1.</title>
        <authorList>
            <person name="Narita-Yamada S."/>
            <person name="Kishi E."/>
            <person name="Watanabe Y."/>
            <person name="Takasaki K."/>
            <person name="Ankai A."/>
            <person name="Oguchi A."/>
            <person name="Fukui S."/>
            <person name="Takahashi M."/>
            <person name="Yashiro I."/>
            <person name="Hosoyama A."/>
            <person name="Sekiguchi Y."/>
            <person name="Hanada S."/>
            <person name="Fujita N."/>
        </authorList>
    </citation>
    <scope>NUCLEOTIDE SEQUENCE [LARGE SCALE GENOMIC DNA]</scope>
    <source>
        <strain evidence="6">DSM 14523 / JCM 11388 / NBRC 100420 / UNI-1</strain>
    </source>
</reference>
<keyword evidence="6" id="KW-1185">Reference proteome</keyword>
<dbReference type="InParanoid" id="E8N378"/>
<feature type="transmembrane region" description="Helical" evidence="2">
    <location>
        <begin position="166"/>
        <end position="184"/>
    </location>
</feature>
<dbReference type="Pfam" id="PF00990">
    <property type="entry name" value="GGDEF"/>
    <property type="match status" value="1"/>
</dbReference>
<dbReference type="NCBIfam" id="TIGR00254">
    <property type="entry name" value="GGDEF"/>
    <property type="match status" value="1"/>
</dbReference>
<gene>
    <name evidence="5" type="ordered locus">ANT_08580</name>
</gene>
<feature type="domain" description="GGDEF" evidence="4">
    <location>
        <begin position="1285"/>
        <end position="1418"/>
    </location>
</feature>
<dbReference type="eggNOG" id="COG3706">
    <property type="taxonomic scope" value="Bacteria"/>
</dbReference>
<dbReference type="InterPro" id="IPR003018">
    <property type="entry name" value="GAF"/>
</dbReference>
<dbReference type="STRING" id="926569.ANT_08580"/>
<organism evidence="5 6">
    <name type="scientific">Anaerolinea thermophila (strain DSM 14523 / JCM 11388 / NBRC 100420 / UNI-1)</name>
    <dbReference type="NCBI Taxonomy" id="926569"/>
    <lineage>
        <taxon>Bacteria</taxon>
        <taxon>Bacillati</taxon>
        <taxon>Chloroflexota</taxon>
        <taxon>Anaerolineae</taxon>
        <taxon>Anaerolineales</taxon>
        <taxon>Anaerolineaceae</taxon>
        <taxon>Anaerolinea</taxon>
    </lineage>
</organism>
<dbReference type="PROSITE" id="PS50887">
    <property type="entry name" value="GGDEF"/>
    <property type="match status" value="1"/>
</dbReference>
<dbReference type="GO" id="GO:0007165">
    <property type="term" value="P:signal transduction"/>
    <property type="evidence" value="ECO:0007669"/>
    <property type="project" value="InterPro"/>
</dbReference>
<dbReference type="CDD" id="cd01949">
    <property type="entry name" value="GGDEF"/>
    <property type="match status" value="1"/>
</dbReference>
<dbReference type="Gene3D" id="6.10.340.10">
    <property type="match status" value="1"/>
</dbReference>
<name>E8N378_ANATU</name>
<dbReference type="Pfam" id="PF01590">
    <property type="entry name" value="GAF"/>
    <property type="match status" value="2"/>
</dbReference>
<keyword evidence="2" id="KW-1133">Transmembrane helix</keyword>
<dbReference type="KEGG" id="atm:ANT_08580"/>
<dbReference type="SMART" id="SM00267">
    <property type="entry name" value="GGDEF"/>
    <property type="match status" value="1"/>
</dbReference>
<dbReference type="InterPro" id="IPR003660">
    <property type="entry name" value="HAMP_dom"/>
</dbReference>
<evidence type="ECO:0000259" key="4">
    <source>
        <dbReference type="PROSITE" id="PS50887"/>
    </source>
</evidence>
<evidence type="ECO:0000259" key="3">
    <source>
        <dbReference type="PROSITE" id="PS50885"/>
    </source>
</evidence>
<keyword evidence="1" id="KW-0175">Coiled coil</keyword>
<dbReference type="EMBL" id="AP012029">
    <property type="protein sequence ID" value="BAJ62892.1"/>
    <property type="molecule type" value="Genomic_DNA"/>
</dbReference>
<accession>E8N378</accession>
<dbReference type="SUPFAM" id="SSF55781">
    <property type="entry name" value="GAF domain-like"/>
    <property type="match status" value="5"/>
</dbReference>